<dbReference type="SUPFAM" id="SSF52540">
    <property type="entry name" value="P-loop containing nucleoside triphosphate hydrolases"/>
    <property type="match status" value="1"/>
</dbReference>
<evidence type="ECO:0000256" key="2">
    <source>
        <dbReference type="ARBA" id="ARBA00022448"/>
    </source>
</evidence>
<name>A0A559K0G9_9BACL</name>
<evidence type="ECO:0000256" key="7">
    <source>
        <dbReference type="ARBA" id="ARBA00023136"/>
    </source>
</evidence>
<reference evidence="11 12" key="1">
    <citation type="submission" date="2019-07" db="EMBL/GenBank/DDBJ databases">
        <authorList>
            <person name="Kim J."/>
        </authorList>
    </citation>
    <scope>NUCLEOTIDE SEQUENCE [LARGE SCALE GENOMIC DNA]</scope>
    <source>
        <strain evidence="11 12">JC52</strain>
    </source>
</reference>
<dbReference type="PROSITE" id="PS50929">
    <property type="entry name" value="ABC_TM1F"/>
    <property type="match status" value="1"/>
</dbReference>
<protein>
    <submittedName>
        <fullName evidence="11">ABC transporter ATP-binding protein</fullName>
    </submittedName>
</protein>
<evidence type="ECO:0000256" key="4">
    <source>
        <dbReference type="ARBA" id="ARBA00022741"/>
    </source>
</evidence>
<keyword evidence="5 11" id="KW-0067">ATP-binding</keyword>
<dbReference type="GO" id="GO:0005524">
    <property type="term" value="F:ATP binding"/>
    <property type="evidence" value="ECO:0007669"/>
    <property type="project" value="UniProtKB-KW"/>
</dbReference>
<proteinExistence type="predicted"/>
<feature type="transmembrane region" description="Helical" evidence="8">
    <location>
        <begin position="181"/>
        <end position="201"/>
    </location>
</feature>
<dbReference type="PROSITE" id="PS50893">
    <property type="entry name" value="ABC_TRANSPORTER_2"/>
    <property type="match status" value="1"/>
</dbReference>
<dbReference type="FunFam" id="3.40.50.300:FF:000287">
    <property type="entry name" value="Multidrug ABC transporter ATP-binding protein"/>
    <property type="match status" value="1"/>
</dbReference>
<evidence type="ECO:0000256" key="8">
    <source>
        <dbReference type="SAM" id="Phobius"/>
    </source>
</evidence>
<dbReference type="GO" id="GO:0016887">
    <property type="term" value="F:ATP hydrolysis activity"/>
    <property type="evidence" value="ECO:0007669"/>
    <property type="project" value="InterPro"/>
</dbReference>
<feature type="transmembrane region" description="Helical" evidence="8">
    <location>
        <begin position="158"/>
        <end position="175"/>
    </location>
</feature>
<dbReference type="SMART" id="SM00382">
    <property type="entry name" value="AAA"/>
    <property type="match status" value="1"/>
</dbReference>
<dbReference type="InterPro" id="IPR011527">
    <property type="entry name" value="ABC1_TM_dom"/>
</dbReference>
<organism evidence="11 12">
    <name type="scientific">Paenibacillus cremeus</name>
    <dbReference type="NCBI Taxonomy" id="2163881"/>
    <lineage>
        <taxon>Bacteria</taxon>
        <taxon>Bacillati</taxon>
        <taxon>Bacillota</taxon>
        <taxon>Bacilli</taxon>
        <taxon>Bacillales</taxon>
        <taxon>Paenibacillaceae</taxon>
        <taxon>Paenibacillus</taxon>
    </lineage>
</organism>
<dbReference type="SUPFAM" id="SSF90123">
    <property type="entry name" value="ABC transporter transmembrane region"/>
    <property type="match status" value="1"/>
</dbReference>
<evidence type="ECO:0000313" key="12">
    <source>
        <dbReference type="Proteomes" id="UP000317036"/>
    </source>
</evidence>
<dbReference type="PANTHER" id="PTHR43394:SF1">
    <property type="entry name" value="ATP-BINDING CASSETTE SUB-FAMILY B MEMBER 10, MITOCHONDRIAL"/>
    <property type="match status" value="1"/>
</dbReference>
<keyword evidence="12" id="KW-1185">Reference proteome</keyword>
<dbReference type="InterPro" id="IPR036640">
    <property type="entry name" value="ABC1_TM_sf"/>
</dbReference>
<evidence type="ECO:0000256" key="5">
    <source>
        <dbReference type="ARBA" id="ARBA00022840"/>
    </source>
</evidence>
<accession>A0A559K0G9</accession>
<keyword evidence="4" id="KW-0547">Nucleotide-binding</keyword>
<keyword evidence="2" id="KW-0813">Transport</keyword>
<dbReference type="OrthoDB" id="9770415at2"/>
<feature type="transmembrane region" description="Helical" evidence="8">
    <location>
        <begin position="80"/>
        <end position="100"/>
    </location>
</feature>
<evidence type="ECO:0000259" key="10">
    <source>
        <dbReference type="PROSITE" id="PS50929"/>
    </source>
</evidence>
<dbReference type="AlphaFoldDB" id="A0A559K0G9"/>
<dbReference type="GO" id="GO:0005886">
    <property type="term" value="C:plasma membrane"/>
    <property type="evidence" value="ECO:0007669"/>
    <property type="project" value="UniProtKB-SubCell"/>
</dbReference>
<evidence type="ECO:0000256" key="6">
    <source>
        <dbReference type="ARBA" id="ARBA00022989"/>
    </source>
</evidence>
<evidence type="ECO:0000256" key="1">
    <source>
        <dbReference type="ARBA" id="ARBA00004651"/>
    </source>
</evidence>
<dbReference type="InterPro" id="IPR039421">
    <property type="entry name" value="Type_1_exporter"/>
</dbReference>
<feature type="transmembrane region" description="Helical" evidence="8">
    <location>
        <begin position="39"/>
        <end position="60"/>
    </location>
</feature>
<dbReference type="InterPro" id="IPR003593">
    <property type="entry name" value="AAA+_ATPase"/>
</dbReference>
<dbReference type="Pfam" id="PF00005">
    <property type="entry name" value="ABC_tran"/>
    <property type="match status" value="1"/>
</dbReference>
<evidence type="ECO:0000256" key="3">
    <source>
        <dbReference type="ARBA" id="ARBA00022692"/>
    </source>
</evidence>
<sequence length="601" mass="67175">MTLRIKRISSVYIKQYFAAEDIRLAFSILMPYILRQWKAYVSLFAFMWIDISLTLAYAWFFGAVTDAAIHSDFHRLKWLVPLGGLFLLLSVGSTYFGNYAETISETGVKNDLKADLLKHILLLPFNTISNLRSGDLLSHFTNDIHAIDGVIGSSLMNLIRLPFIYLAVFIYLMQINWTLSLISFLVAPAALLAGAVFGLLLRRNSRLIQSLLGNMNTLLSEIFHGYLVIRSFTMEKSAFKRFTEQNRELLSLELQNAKLRGLFHTGGYAISSIIFLLSLSVGAYFISIKVMSVGALLTFINLVDHLIYPLTGLAGQWANLQRSVAAVERLSKVLKQTPESPRMPIYYSSMPSIRTIHLQNVTFSYDSRNPIFDQFHLQIPAGKIVAIVGPSGAGKTTLFNLLQGFYKPQAGAIWINGSRTDKYSTSQLRSFFAYVPQETFLFTGTIRENLMLARPGITEMSLVQAAEAANIHPFICSLPEGYETKIGEGGVQLSGGQKQRLAIARALLKDAPILLLDEATSALDNETEYQVKEALGRLMSNRTTLVIAHRLSTIRNADLIIVLDQGQIVQMGRHEELIDEDGLYRNLNQVQGHNREGAMVS</sequence>
<dbReference type="Gene3D" id="1.20.1560.10">
    <property type="entry name" value="ABC transporter type 1, transmembrane domain"/>
    <property type="match status" value="1"/>
</dbReference>
<dbReference type="RefSeq" id="WP_144853788.1">
    <property type="nucleotide sequence ID" value="NZ_VNJI01000054.1"/>
</dbReference>
<dbReference type="PANTHER" id="PTHR43394">
    <property type="entry name" value="ATP-DEPENDENT PERMEASE MDL1, MITOCHONDRIAL"/>
    <property type="match status" value="1"/>
</dbReference>
<dbReference type="GO" id="GO:0015421">
    <property type="term" value="F:ABC-type oligopeptide transporter activity"/>
    <property type="evidence" value="ECO:0007669"/>
    <property type="project" value="TreeGrafter"/>
</dbReference>
<dbReference type="InterPro" id="IPR003439">
    <property type="entry name" value="ABC_transporter-like_ATP-bd"/>
</dbReference>
<dbReference type="InterPro" id="IPR017871">
    <property type="entry name" value="ABC_transporter-like_CS"/>
</dbReference>
<dbReference type="PROSITE" id="PS00211">
    <property type="entry name" value="ABC_TRANSPORTER_1"/>
    <property type="match status" value="1"/>
</dbReference>
<keyword evidence="7 8" id="KW-0472">Membrane</keyword>
<dbReference type="InterPro" id="IPR027417">
    <property type="entry name" value="P-loop_NTPase"/>
</dbReference>
<feature type="domain" description="ABC transmembrane type-1" evidence="10">
    <location>
        <begin position="43"/>
        <end position="322"/>
    </location>
</feature>
<keyword evidence="3 8" id="KW-0812">Transmembrane</keyword>
<feature type="domain" description="ABC transporter" evidence="9">
    <location>
        <begin position="356"/>
        <end position="590"/>
    </location>
</feature>
<comment type="caution">
    <text evidence="11">The sequence shown here is derived from an EMBL/GenBank/DDBJ whole genome shotgun (WGS) entry which is preliminary data.</text>
</comment>
<dbReference type="Gene3D" id="3.40.50.300">
    <property type="entry name" value="P-loop containing nucleotide triphosphate hydrolases"/>
    <property type="match status" value="1"/>
</dbReference>
<gene>
    <name evidence="11" type="ORF">FPZ49_29025</name>
</gene>
<dbReference type="EMBL" id="VNJI01000054">
    <property type="protein sequence ID" value="TVY05621.1"/>
    <property type="molecule type" value="Genomic_DNA"/>
</dbReference>
<feature type="transmembrane region" description="Helical" evidence="8">
    <location>
        <begin position="268"/>
        <end position="286"/>
    </location>
</feature>
<comment type="subcellular location">
    <subcellularLocation>
        <location evidence="1">Cell membrane</location>
        <topology evidence="1">Multi-pass membrane protein</topology>
    </subcellularLocation>
</comment>
<evidence type="ECO:0000313" key="11">
    <source>
        <dbReference type="EMBL" id="TVY05621.1"/>
    </source>
</evidence>
<dbReference type="Pfam" id="PF00664">
    <property type="entry name" value="ABC_membrane"/>
    <property type="match status" value="1"/>
</dbReference>
<keyword evidence="6 8" id="KW-1133">Transmembrane helix</keyword>
<evidence type="ECO:0000259" key="9">
    <source>
        <dbReference type="PROSITE" id="PS50893"/>
    </source>
</evidence>
<dbReference type="Proteomes" id="UP000317036">
    <property type="component" value="Unassembled WGS sequence"/>
</dbReference>